<protein>
    <submittedName>
        <fullName evidence="2">Uncharacterized protein</fullName>
    </submittedName>
</protein>
<dbReference type="AlphaFoldDB" id="A0A2R6WJG6"/>
<name>A0A2R6WJG6_MARPO</name>
<proteinExistence type="predicted"/>
<feature type="compositionally biased region" description="Basic and acidic residues" evidence="1">
    <location>
        <begin position="145"/>
        <end position="167"/>
    </location>
</feature>
<gene>
    <name evidence="2" type="ORF">MARPO_0084s0070</name>
</gene>
<keyword evidence="3" id="KW-1185">Reference proteome</keyword>
<dbReference type="EMBL" id="KZ772756">
    <property type="protein sequence ID" value="PTQ34007.1"/>
    <property type="molecule type" value="Genomic_DNA"/>
</dbReference>
<reference evidence="3" key="1">
    <citation type="journal article" date="2017" name="Cell">
        <title>Insights into land plant evolution garnered from the Marchantia polymorpha genome.</title>
        <authorList>
            <person name="Bowman J.L."/>
            <person name="Kohchi T."/>
            <person name="Yamato K.T."/>
            <person name="Jenkins J."/>
            <person name="Shu S."/>
            <person name="Ishizaki K."/>
            <person name="Yamaoka S."/>
            <person name="Nishihama R."/>
            <person name="Nakamura Y."/>
            <person name="Berger F."/>
            <person name="Adam C."/>
            <person name="Aki S.S."/>
            <person name="Althoff F."/>
            <person name="Araki T."/>
            <person name="Arteaga-Vazquez M.A."/>
            <person name="Balasubrmanian S."/>
            <person name="Barry K."/>
            <person name="Bauer D."/>
            <person name="Boehm C.R."/>
            <person name="Briginshaw L."/>
            <person name="Caballero-Perez J."/>
            <person name="Catarino B."/>
            <person name="Chen F."/>
            <person name="Chiyoda S."/>
            <person name="Chovatia M."/>
            <person name="Davies K.M."/>
            <person name="Delmans M."/>
            <person name="Demura T."/>
            <person name="Dierschke T."/>
            <person name="Dolan L."/>
            <person name="Dorantes-Acosta A.E."/>
            <person name="Eklund D.M."/>
            <person name="Florent S.N."/>
            <person name="Flores-Sandoval E."/>
            <person name="Fujiyama A."/>
            <person name="Fukuzawa H."/>
            <person name="Galik B."/>
            <person name="Grimanelli D."/>
            <person name="Grimwood J."/>
            <person name="Grossniklaus U."/>
            <person name="Hamada T."/>
            <person name="Haseloff J."/>
            <person name="Hetherington A.J."/>
            <person name="Higo A."/>
            <person name="Hirakawa Y."/>
            <person name="Hundley H.N."/>
            <person name="Ikeda Y."/>
            <person name="Inoue K."/>
            <person name="Inoue S.I."/>
            <person name="Ishida S."/>
            <person name="Jia Q."/>
            <person name="Kakita M."/>
            <person name="Kanazawa T."/>
            <person name="Kawai Y."/>
            <person name="Kawashima T."/>
            <person name="Kennedy M."/>
            <person name="Kinose K."/>
            <person name="Kinoshita T."/>
            <person name="Kohara Y."/>
            <person name="Koide E."/>
            <person name="Komatsu K."/>
            <person name="Kopischke S."/>
            <person name="Kubo M."/>
            <person name="Kyozuka J."/>
            <person name="Lagercrantz U."/>
            <person name="Lin S.S."/>
            <person name="Lindquist E."/>
            <person name="Lipzen A.M."/>
            <person name="Lu C.W."/>
            <person name="De Luna E."/>
            <person name="Martienssen R.A."/>
            <person name="Minamino N."/>
            <person name="Mizutani M."/>
            <person name="Mizutani M."/>
            <person name="Mochizuki N."/>
            <person name="Monte I."/>
            <person name="Mosher R."/>
            <person name="Nagasaki H."/>
            <person name="Nakagami H."/>
            <person name="Naramoto S."/>
            <person name="Nishitani K."/>
            <person name="Ohtani M."/>
            <person name="Okamoto T."/>
            <person name="Okumura M."/>
            <person name="Phillips J."/>
            <person name="Pollak B."/>
            <person name="Reinders A."/>
            <person name="Rovekamp M."/>
            <person name="Sano R."/>
            <person name="Sawa S."/>
            <person name="Schmid M.W."/>
            <person name="Shirakawa M."/>
            <person name="Solano R."/>
            <person name="Spunde A."/>
            <person name="Suetsugu N."/>
            <person name="Sugano S."/>
            <person name="Sugiyama A."/>
            <person name="Sun R."/>
            <person name="Suzuki Y."/>
            <person name="Takenaka M."/>
            <person name="Takezawa D."/>
            <person name="Tomogane H."/>
            <person name="Tsuzuki M."/>
            <person name="Ueda T."/>
            <person name="Umeda M."/>
            <person name="Ward J.M."/>
            <person name="Watanabe Y."/>
            <person name="Yazaki K."/>
            <person name="Yokoyama R."/>
            <person name="Yoshitake Y."/>
            <person name="Yotsui I."/>
            <person name="Zachgo S."/>
            <person name="Schmutz J."/>
        </authorList>
    </citation>
    <scope>NUCLEOTIDE SEQUENCE [LARGE SCALE GENOMIC DNA]</scope>
    <source>
        <strain evidence="3">Tak-1</strain>
    </source>
</reference>
<evidence type="ECO:0000256" key="1">
    <source>
        <dbReference type="SAM" id="MobiDB-lite"/>
    </source>
</evidence>
<dbReference type="PANTHER" id="PTHR36410:SF1">
    <property type="entry name" value="EXPRESSED PROTEIN"/>
    <property type="match status" value="1"/>
</dbReference>
<dbReference type="PANTHER" id="PTHR36410">
    <property type="entry name" value="EXPRESSED PROTEIN"/>
    <property type="match status" value="1"/>
</dbReference>
<accession>A0A2R6WJG6</accession>
<dbReference type="OrthoDB" id="1702799at2759"/>
<feature type="compositionally biased region" description="Basic and acidic residues" evidence="1">
    <location>
        <begin position="109"/>
        <end position="135"/>
    </location>
</feature>
<dbReference type="Gramene" id="Mp5g18230.1">
    <property type="protein sequence ID" value="Mp5g18230.1.cds"/>
    <property type="gene ID" value="Mp5g18230"/>
</dbReference>
<sequence length="173" mass="19097">MNSKVLCCVQMLRLPRVSPSLPQITHIRRHLRSPLAFACEPASSTTRAFAAKAAPDMEGKEAQQPGAERKAFREDMEDSYGEAYATRSSDEGYGEAYGEAVKRYQTNPDIKEVQRGATSERDQKADAFADTKSGSDYDTSQGHPVAEKEKARHAKHEDAFEHEKTEEATGAST</sequence>
<feature type="region of interest" description="Disordered" evidence="1">
    <location>
        <begin position="53"/>
        <end position="173"/>
    </location>
</feature>
<evidence type="ECO:0000313" key="3">
    <source>
        <dbReference type="Proteomes" id="UP000244005"/>
    </source>
</evidence>
<dbReference type="Proteomes" id="UP000244005">
    <property type="component" value="Unassembled WGS sequence"/>
</dbReference>
<feature type="compositionally biased region" description="Basic and acidic residues" evidence="1">
    <location>
        <begin position="55"/>
        <end position="74"/>
    </location>
</feature>
<evidence type="ECO:0000313" key="2">
    <source>
        <dbReference type="EMBL" id="PTQ34007.1"/>
    </source>
</evidence>
<organism evidence="2 3">
    <name type="scientific">Marchantia polymorpha</name>
    <name type="common">Common liverwort</name>
    <name type="synonym">Marchantia aquatica</name>
    <dbReference type="NCBI Taxonomy" id="3197"/>
    <lineage>
        <taxon>Eukaryota</taxon>
        <taxon>Viridiplantae</taxon>
        <taxon>Streptophyta</taxon>
        <taxon>Embryophyta</taxon>
        <taxon>Marchantiophyta</taxon>
        <taxon>Marchantiopsida</taxon>
        <taxon>Marchantiidae</taxon>
        <taxon>Marchantiales</taxon>
        <taxon>Marchantiaceae</taxon>
        <taxon>Marchantia</taxon>
    </lineage>
</organism>